<organism evidence="6 7">
    <name type="scientific">Ficus carica</name>
    <name type="common">Common fig</name>
    <dbReference type="NCBI Taxonomy" id="3494"/>
    <lineage>
        <taxon>Eukaryota</taxon>
        <taxon>Viridiplantae</taxon>
        <taxon>Streptophyta</taxon>
        <taxon>Embryophyta</taxon>
        <taxon>Tracheophyta</taxon>
        <taxon>Spermatophyta</taxon>
        <taxon>Magnoliopsida</taxon>
        <taxon>eudicotyledons</taxon>
        <taxon>Gunneridae</taxon>
        <taxon>Pentapetalae</taxon>
        <taxon>rosids</taxon>
        <taxon>fabids</taxon>
        <taxon>Rosales</taxon>
        <taxon>Moraceae</taxon>
        <taxon>Ficeae</taxon>
        <taxon>Ficus</taxon>
    </lineage>
</organism>
<dbReference type="Pfam" id="PF13639">
    <property type="entry name" value="zf-RING_2"/>
    <property type="match status" value="1"/>
</dbReference>
<dbReference type="Gene3D" id="3.30.40.10">
    <property type="entry name" value="Zinc/RING finger domain, C3HC4 (zinc finger)"/>
    <property type="match status" value="1"/>
</dbReference>
<keyword evidence="1" id="KW-0479">Metal-binding</keyword>
<proteinExistence type="predicted"/>
<dbReference type="GO" id="GO:0061630">
    <property type="term" value="F:ubiquitin protein ligase activity"/>
    <property type="evidence" value="ECO:0007669"/>
    <property type="project" value="TreeGrafter"/>
</dbReference>
<reference evidence="6" key="1">
    <citation type="submission" date="2023-07" db="EMBL/GenBank/DDBJ databases">
        <title>draft genome sequence of fig (Ficus carica).</title>
        <authorList>
            <person name="Takahashi T."/>
            <person name="Nishimura K."/>
        </authorList>
    </citation>
    <scope>NUCLEOTIDE SEQUENCE</scope>
</reference>
<gene>
    <name evidence="6" type="ORF">TIFTF001_003148</name>
</gene>
<dbReference type="SMART" id="SM00184">
    <property type="entry name" value="RING"/>
    <property type="match status" value="1"/>
</dbReference>
<dbReference type="Proteomes" id="UP001187192">
    <property type="component" value="Unassembled WGS sequence"/>
</dbReference>
<evidence type="ECO:0000256" key="3">
    <source>
        <dbReference type="ARBA" id="ARBA00022833"/>
    </source>
</evidence>
<name>A0AA87ZY56_FICCA</name>
<evidence type="ECO:0000256" key="4">
    <source>
        <dbReference type="PROSITE-ProRule" id="PRU00175"/>
    </source>
</evidence>
<dbReference type="GO" id="GO:0016567">
    <property type="term" value="P:protein ubiquitination"/>
    <property type="evidence" value="ECO:0007669"/>
    <property type="project" value="TreeGrafter"/>
</dbReference>
<evidence type="ECO:0000256" key="2">
    <source>
        <dbReference type="ARBA" id="ARBA00022771"/>
    </source>
</evidence>
<evidence type="ECO:0000256" key="1">
    <source>
        <dbReference type="ARBA" id="ARBA00022723"/>
    </source>
</evidence>
<comment type="caution">
    <text evidence="6">The sequence shown here is derived from an EMBL/GenBank/DDBJ whole genome shotgun (WGS) entry which is preliminary data.</text>
</comment>
<feature type="domain" description="RING-type" evidence="5">
    <location>
        <begin position="116"/>
        <end position="159"/>
    </location>
</feature>
<dbReference type="InterPro" id="IPR001841">
    <property type="entry name" value="Znf_RING"/>
</dbReference>
<dbReference type="SUPFAM" id="SSF57850">
    <property type="entry name" value="RING/U-box"/>
    <property type="match status" value="1"/>
</dbReference>
<keyword evidence="3" id="KW-0862">Zinc</keyword>
<evidence type="ECO:0000313" key="7">
    <source>
        <dbReference type="Proteomes" id="UP001187192"/>
    </source>
</evidence>
<dbReference type="EMBL" id="BTGU01000003">
    <property type="protein sequence ID" value="GMN31206.1"/>
    <property type="molecule type" value="Genomic_DNA"/>
</dbReference>
<accession>A0AA87ZY56</accession>
<keyword evidence="2 4" id="KW-0863">Zinc-finger</keyword>
<evidence type="ECO:0000313" key="6">
    <source>
        <dbReference type="EMBL" id="GMN31206.1"/>
    </source>
</evidence>
<dbReference type="PANTHER" id="PTHR45969:SF81">
    <property type="entry name" value="OS08G0157400 PROTEIN"/>
    <property type="match status" value="1"/>
</dbReference>
<keyword evidence="7" id="KW-1185">Reference proteome</keyword>
<dbReference type="AlphaFoldDB" id="A0AA87ZY56"/>
<dbReference type="PANTHER" id="PTHR45969">
    <property type="entry name" value="RING ZINC FINGER PROTEIN-RELATED"/>
    <property type="match status" value="1"/>
</dbReference>
<evidence type="ECO:0000259" key="5">
    <source>
        <dbReference type="PROSITE" id="PS50089"/>
    </source>
</evidence>
<dbReference type="InterPro" id="IPR013083">
    <property type="entry name" value="Znf_RING/FYVE/PHD"/>
</dbReference>
<sequence>MGFHSLMLPCHSQHTKMKGLDILSNLLYSFKSITIALLAHLGLQHLSEQTILSAEEEEEEEEEEENRPNYLLVIDGVSPFVVPVPLHVLTAHIKRELPIVELGQLRKGGDHKECFCSICLECFEKSHEVRELFNCDHVFHRDCLDSWVDQGQVTCPLCRSMLFKKGREILQEIYGRHERIVSENLASNS</sequence>
<dbReference type="PROSITE" id="PS50089">
    <property type="entry name" value="ZF_RING_2"/>
    <property type="match status" value="1"/>
</dbReference>
<dbReference type="Gramene" id="FCD_00010018-RA">
    <property type="protein sequence ID" value="FCD_00010018-RA:cds"/>
    <property type="gene ID" value="FCD_00010018"/>
</dbReference>
<dbReference type="GO" id="GO:0008270">
    <property type="term" value="F:zinc ion binding"/>
    <property type="evidence" value="ECO:0007669"/>
    <property type="project" value="UniProtKB-KW"/>
</dbReference>
<protein>
    <recommendedName>
        <fullName evidence="5">RING-type domain-containing protein</fullName>
    </recommendedName>
</protein>